<dbReference type="Proteomes" id="UP001054837">
    <property type="component" value="Unassembled WGS sequence"/>
</dbReference>
<reference evidence="1 2" key="1">
    <citation type="submission" date="2021-06" db="EMBL/GenBank/DDBJ databases">
        <title>Caerostris darwini draft genome.</title>
        <authorList>
            <person name="Kono N."/>
            <person name="Arakawa K."/>
        </authorList>
    </citation>
    <scope>NUCLEOTIDE SEQUENCE [LARGE SCALE GENOMIC DNA]</scope>
</reference>
<proteinExistence type="predicted"/>
<name>A0AAV4WIC2_9ARAC</name>
<comment type="caution">
    <text evidence="1">The sequence shown here is derived from an EMBL/GenBank/DDBJ whole genome shotgun (WGS) entry which is preliminary data.</text>
</comment>
<accession>A0AAV4WIC2</accession>
<organism evidence="1 2">
    <name type="scientific">Caerostris darwini</name>
    <dbReference type="NCBI Taxonomy" id="1538125"/>
    <lineage>
        <taxon>Eukaryota</taxon>
        <taxon>Metazoa</taxon>
        <taxon>Ecdysozoa</taxon>
        <taxon>Arthropoda</taxon>
        <taxon>Chelicerata</taxon>
        <taxon>Arachnida</taxon>
        <taxon>Araneae</taxon>
        <taxon>Araneomorphae</taxon>
        <taxon>Entelegynae</taxon>
        <taxon>Araneoidea</taxon>
        <taxon>Araneidae</taxon>
        <taxon>Caerostris</taxon>
    </lineage>
</organism>
<sequence length="87" mass="9597">MAKVLSEEIFIGTGSLSDRAERQKSGNCLFGGPWDPCATCEDSLEKGVEPMGSRPLIEWRFNAMTPCLPTIIHQTLLTFSHISESIL</sequence>
<dbReference type="AlphaFoldDB" id="A0AAV4WIC2"/>
<keyword evidence="2" id="KW-1185">Reference proteome</keyword>
<evidence type="ECO:0000313" key="2">
    <source>
        <dbReference type="Proteomes" id="UP001054837"/>
    </source>
</evidence>
<protein>
    <submittedName>
        <fullName evidence="1">Uncharacterized protein</fullName>
    </submittedName>
</protein>
<dbReference type="EMBL" id="BPLQ01014725">
    <property type="protein sequence ID" value="GIY82570.1"/>
    <property type="molecule type" value="Genomic_DNA"/>
</dbReference>
<evidence type="ECO:0000313" key="1">
    <source>
        <dbReference type="EMBL" id="GIY82570.1"/>
    </source>
</evidence>
<gene>
    <name evidence="1" type="ORF">CDAR_488511</name>
</gene>